<feature type="region of interest" description="Disordered" evidence="1">
    <location>
        <begin position="19"/>
        <end position="41"/>
    </location>
</feature>
<name>A0A7S0J2X8_9EUKA</name>
<evidence type="ECO:0000256" key="1">
    <source>
        <dbReference type="SAM" id="MobiDB-lite"/>
    </source>
</evidence>
<sequence>MAAGQGCAQRAIPALAVHEAAADEGGGGARVPAEPTPVRESRLLPRGPRELVIADAARRGERQHAVERVRSRRAPFESGVDALRALLQIGHRLRRWNVTKRARGYGPGVPRVDAGATLPPRAVRAHDGERIVSLRRLHALN</sequence>
<protein>
    <submittedName>
        <fullName evidence="2">Uncharacterized protein</fullName>
    </submittedName>
</protein>
<organism evidence="2">
    <name type="scientific">Calcidiscus leptoporus</name>
    <dbReference type="NCBI Taxonomy" id="127549"/>
    <lineage>
        <taxon>Eukaryota</taxon>
        <taxon>Haptista</taxon>
        <taxon>Haptophyta</taxon>
        <taxon>Prymnesiophyceae</taxon>
        <taxon>Coccolithales</taxon>
        <taxon>Calcidiscaceae</taxon>
        <taxon>Calcidiscus</taxon>
    </lineage>
</organism>
<accession>A0A7S0J2X8</accession>
<evidence type="ECO:0000313" key="2">
    <source>
        <dbReference type="EMBL" id="CAD8539396.1"/>
    </source>
</evidence>
<gene>
    <name evidence="2" type="ORF">CLEP1334_LOCUS14679</name>
</gene>
<dbReference type="AlphaFoldDB" id="A0A7S0J2X8"/>
<proteinExistence type="predicted"/>
<reference evidence="2" key="1">
    <citation type="submission" date="2021-01" db="EMBL/GenBank/DDBJ databases">
        <authorList>
            <person name="Corre E."/>
            <person name="Pelletier E."/>
            <person name="Niang G."/>
            <person name="Scheremetjew M."/>
            <person name="Finn R."/>
            <person name="Kale V."/>
            <person name="Holt S."/>
            <person name="Cochrane G."/>
            <person name="Meng A."/>
            <person name="Brown T."/>
            <person name="Cohen L."/>
        </authorList>
    </citation>
    <scope>NUCLEOTIDE SEQUENCE</scope>
    <source>
        <strain evidence="2">RCC1130</strain>
    </source>
</reference>
<dbReference type="EMBL" id="HBER01029223">
    <property type="protein sequence ID" value="CAD8539396.1"/>
    <property type="molecule type" value="Transcribed_RNA"/>
</dbReference>